<sequence>MPRRRAYRLSVVAALVLLVSACSGTVHGSGTPPPDRSPVESQIIAAPPVGAAVAPTEPVHIELRSSAGVTYLSSPLNPDGLTRGGASGQQLNPVDERPVWWSESGLPGTGTDQTVVVVGHNYTRSTAPFRSLRVVEVGDRVALRTSAGVLEYHVQTVGPLPKGSLLVDHQLRASVPGRLILANCDVREGESTDDNYVVVAQLVGSAPG</sequence>
<dbReference type="InterPro" id="IPR042001">
    <property type="entry name" value="Sortase_F"/>
</dbReference>
<feature type="chain" id="PRO_5021874207" evidence="3">
    <location>
        <begin position="29"/>
        <end position="208"/>
    </location>
</feature>
<evidence type="ECO:0000256" key="1">
    <source>
        <dbReference type="ARBA" id="ARBA00022801"/>
    </source>
</evidence>
<feature type="signal peptide" evidence="3">
    <location>
        <begin position="1"/>
        <end position="28"/>
    </location>
</feature>
<gene>
    <name evidence="4" type="ORF">FK531_00270</name>
</gene>
<dbReference type="InterPro" id="IPR005754">
    <property type="entry name" value="Sortase"/>
</dbReference>
<proteinExistence type="predicted"/>
<keyword evidence="5" id="KW-1185">Reference proteome</keyword>
<reference evidence="4 5" key="1">
    <citation type="submission" date="2019-06" db="EMBL/GenBank/DDBJ databases">
        <title>Rhodococcus spaelei sp. nov., isolated from a cave.</title>
        <authorList>
            <person name="Lee S.D."/>
        </authorList>
    </citation>
    <scope>NUCLEOTIDE SEQUENCE [LARGE SCALE GENOMIC DNA]</scope>
    <source>
        <strain evidence="4 5">C9-5</strain>
    </source>
</reference>
<name>A0A541BS96_9NOCA</name>
<dbReference type="Gene3D" id="2.40.260.10">
    <property type="entry name" value="Sortase"/>
    <property type="match status" value="1"/>
</dbReference>
<dbReference type="AlphaFoldDB" id="A0A541BS96"/>
<comment type="caution">
    <text evidence="4">The sequence shown here is derived from an EMBL/GenBank/DDBJ whole genome shotgun (WGS) entry which is preliminary data.</text>
</comment>
<evidence type="ECO:0000256" key="3">
    <source>
        <dbReference type="SAM" id="SignalP"/>
    </source>
</evidence>
<dbReference type="SUPFAM" id="SSF63817">
    <property type="entry name" value="Sortase"/>
    <property type="match status" value="1"/>
</dbReference>
<feature type="active site" description="Proton donor/acceptor" evidence="2">
    <location>
        <position position="120"/>
    </location>
</feature>
<keyword evidence="1" id="KW-0378">Hydrolase</keyword>
<dbReference type="GO" id="GO:0016787">
    <property type="term" value="F:hydrolase activity"/>
    <property type="evidence" value="ECO:0007669"/>
    <property type="project" value="UniProtKB-KW"/>
</dbReference>
<organism evidence="4 5">
    <name type="scientific">Rhodococcus spelaei</name>
    <dbReference type="NCBI Taxonomy" id="2546320"/>
    <lineage>
        <taxon>Bacteria</taxon>
        <taxon>Bacillati</taxon>
        <taxon>Actinomycetota</taxon>
        <taxon>Actinomycetes</taxon>
        <taxon>Mycobacteriales</taxon>
        <taxon>Nocardiaceae</taxon>
        <taxon>Rhodococcus</taxon>
    </lineage>
</organism>
<feature type="active site" description="Acyl-thioester intermediate" evidence="2">
    <location>
        <position position="184"/>
    </location>
</feature>
<keyword evidence="3" id="KW-0732">Signal</keyword>
<evidence type="ECO:0000313" key="5">
    <source>
        <dbReference type="Proteomes" id="UP000316256"/>
    </source>
</evidence>
<evidence type="ECO:0000313" key="4">
    <source>
        <dbReference type="EMBL" id="TQF75194.1"/>
    </source>
</evidence>
<dbReference type="EMBL" id="VIGH01000001">
    <property type="protein sequence ID" value="TQF75194.1"/>
    <property type="molecule type" value="Genomic_DNA"/>
</dbReference>
<dbReference type="InterPro" id="IPR023365">
    <property type="entry name" value="Sortase_dom-sf"/>
</dbReference>
<dbReference type="CDD" id="cd05829">
    <property type="entry name" value="Sortase_F"/>
    <property type="match status" value="1"/>
</dbReference>
<accession>A0A541BS96</accession>
<dbReference type="Proteomes" id="UP000316256">
    <property type="component" value="Unassembled WGS sequence"/>
</dbReference>
<dbReference type="OrthoDB" id="525039at2"/>
<protein>
    <submittedName>
        <fullName evidence="4">Class F sortase</fullName>
    </submittedName>
</protein>
<dbReference type="Pfam" id="PF04203">
    <property type="entry name" value="Sortase"/>
    <property type="match status" value="1"/>
</dbReference>
<dbReference type="PROSITE" id="PS51257">
    <property type="entry name" value="PROKAR_LIPOPROTEIN"/>
    <property type="match status" value="1"/>
</dbReference>
<evidence type="ECO:0000256" key="2">
    <source>
        <dbReference type="PIRSR" id="PIRSR605754-1"/>
    </source>
</evidence>